<evidence type="ECO:0000259" key="6">
    <source>
        <dbReference type="PROSITE" id="PS51379"/>
    </source>
</evidence>
<dbReference type="Pfam" id="PF02913">
    <property type="entry name" value="FAD-oxidase_C"/>
    <property type="match status" value="2"/>
</dbReference>
<evidence type="ECO:0000256" key="5">
    <source>
        <dbReference type="ARBA" id="ARBA00023014"/>
    </source>
</evidence>
<dbReference type="PANTHER" id="PTHR42934">
    <property type="entry name" value="GLYCOLATE OXIDASE SUBUNIT GLCD"/>
    <property type="match status" value="1"/>
</dbReference>
<dbReference type="InterPro" id="IPR004017">
    <property type="entry name" value="Cys_rich_dom"/>
</dbReference>
<dbReference type="GO" id="GO:0051536">
    <property type="term" value="F:iron-sulfur cluster binding"/>
    <property type="evidence" value="ECO:0007669"/>
    <property type="project" value="UniProtKB-KW"/>
</dbReference>
<dbReference type="InterPro" id="IPR016164">
    <property type="entry name" value="FAD-linked_Oxase-like_C"/>
</dbReference>
<dbReference type="Pfam" id="PF13183">
    <property type="entry name" value="Fer4_8"/>
    <property type="match status" value="1"/>
</dbReference>
<dbReference type="RefSeq" id="WP_175530312.1">
    <property type="nucleotide sequence ID" value="NZ_FNLL01000005.1"/>
</dbReference>
<dbReference type="SUPFAM" id="SSF56176">
    <property type="entry name" value="FAD-binding/transporter-associated domain-like"/>
    <property type="match status" value="1"/>
</dbReference>
<keyword evidence="2" id="KW-0479">Metal-binding</keyword>
<dbReference type="AlphaFoldDB" id="A0A1H2GB02"/>
<keyword evidence="3" id="KW-0274">FAD</keyword>
<dbReference type="InterPro" id="IPR006094">
    <property type="entry name" value="Oxid_FAD_bind_N"/>
</dbReference>
<dbReference type="GO" id="GO:0071949">
    <property type="term" value="F:FAD binding"/>
    <property type="evidence" value="ECO:0007669"/>
    <property type="project" value="InterPro"/>
</dbReference>
<dbReference type="Gene3D" id="3.30.465.10">
    <property type="match status" value="1"/>
</dbReference>
<dbReference type="InterPro" id="IPR004113">
    <property type="entry name" value="FAD-bd_oxidored_4_C"/>
</dbReference>
<dbReference type="InterPro" id="IPR051914">
    <property type="entry name" value="FAD-linked_OxidoTrans_Type4"/>
</dbReference>
<keyword evidence="9" id="KW-1185">Reference proteome</keyword>
<dbReference type="Pfam" id="PF01565">
    <property type="entry name" value="FAD_binding_4"/>
    <property type="match status" value="1"/>
</dbReference>
<dbReference type="PROSITE" id="PS51379">
    <property type="entry name" value="4FE4S_FER_2"/>
    <property type="match status" value="1"/>
</dbReference>
<proteinExistence type="predicted"/>
<evidence type="ECO:0000256" key="4">
    <source>
        <dbReference type="ARBA" id="ARBA00023004"/>
    </source>
</evidence>
<evidence type="ECO:0000313" key="8">
    <source>
        <dbReference type="EMBL" id="SDU16833.1"/>
    </source>
</evidence>
<feature type="domain" description="FAD-binding PCMH-type" evidence="7">
    <location>
        <begin position="157"/>
        <end position="384"/>
    </location>
</feature>
<protein>
    <submittedName>
        <fullName evidence="8">FAD/FMN-containing dehydrogenase</fullName>
    </submittedName>
</protein>
<dbReference type="Gene3D" id="1.10.1060.10">
    <property type="entry name" value="Alpha-helical ferredoxin"/>
    <property type="match status" value="1"/>
</dbReference>
<dbReference type="Pfam" id="PF02754">
    <property type="entry name" value="CCG"/>
    <property type="match status" value="2"/>
</dbReference>
<dbReference type="InterPro" id="IPR016169">
    <property type="entry name" value="FAD-bd_PCMH_sub2"/>
</dbReference>
<feature type="domain" description="4Fe-4S ferredoxin-type" evidence="6">
    <location>
        <begin position="749"/>
        <end position="778"/>
    </location>
</feature>
<dbReference type="PROSITE" id="PS00198">
    <property type="entry name" value="4FE4S_FER_1"/>
    <property type="match status" value="2"/>
</dbReference>
<dbReference type="PANTHER" id="PTHR42934:SF2">
    <property type="entry name" value="GLYCOLATE OXIDASE SUBUNIT GLCD"/>
    <property type="match status" value="1"/>
</dbReference>
<keyword evidence="4" id="KW-0408">Iron</keyword>
<dbReference type="SUPFAM" id="SSF55103">
    <property type="entry name" value="FAD-linked oxidases, C-terminal domain"/>
    <property type="match status" value="1"/>
</dbReference>
<dbReference type="InterPro" id="IPR022153">
    <property type="entry name" value="DUF3683"/>
</dbReference>
<accession>A0A1H2GB02</accession>
<dbReference type="SUPFAM" id="SSF46548">
    <property type="entry name" value="alpha-helical ferredoxin"/>
    <property type="match status" value="1"/>
</dbReference>
<dbReference type="GO" id="GO:0046872">
    <property type="term" value="F:metal ion binding"/>
    <property type="evidence" value="ECO:0007669"/>
    <property type="project" value="UniProtKB-KW"/>
</dbReference>
<dbReference type="Pfam" id="PF12447">
    <property type="entry name" value="DUF3683"/>
    <property type="match status" value="1"/>
</dbReference>
<keyword evidence="5" id="KW-0411">Iron-sulfur</keyword>
<reference evidence="9" key="1">
    <citation type="submission" date="2016-10" db="EMBL/GenBank/DDBJ databases">
        <authorList>
            <person name="Varghese N."/>
            <person name="Submissions S."/>
        </authorList>
    </citation>
    <scope>NUCLEOTIDE SEQUENCE [LARGE SCALE GENOMIC DNA]</scope>
    <source>
        <strain evidence="9">DSM 3384</strain>
    </source>
</reference>
<gene>
    <name evidence="8" type="ORF">SAMN04487931_105105</name>
</gene>
<dbReference type="GO" id="GO:0016491">
    <property type="term" value="F:oxidoreductase activity"/>
    <property type="evidence" value="ECO:0007669"/>
    <property type="project" value="UniProtKB-ARBA"/>
</dbReference>
<evidence type="ECO:0000256" key="3">
    <source>
        <dbReference type="ARBA" id="ARBA00022827"/>
    </source>
</evidence>
<dbReference type="PROSITE" id="PS51387">
    <property type="entry name" value="FAD_PCMH"/>
    <property type="match status" value="1"/>
</dbReference>
<evidence type="ECO:0000313" key="9">
    <source>
        <dbReference type="Proteomes" id="UP000199608"/>
    </source>
</evidence>
<dbReference type="EMBL" id="FNLL01000005">
    <property type="protein sequence ID" value="SDU16833.1"/>
    <property type="molecule type" value="Genomic_DNA"/>
</dbReference>
<dbReference type="InterPro" id="IPR017896">
    <property type="entry name" value="4Fe4S_Fe-S-bd"/>
</dbReference>
<organism evidence="8 9">
    <name type="scientific">Desulfobacula phenolica</name>
    <dbReference type="NCBI Taxonomy" id="90732"/>
    <lineage>
        <taxon>Bacteria</taxon>
        <taxon>Pseudomonadati</taxon>
        <taxon>Thermodesulfobacteriota</taxon>
        <taxon>Desulfobacteria</taxon>
        <taxon>Desulfobacterales</taxon>
        <taxon>Desulfobacteraceae</taxon>
        <taxon>Desulfobacula</taxon>
    </lineage>
</organism>
<evidence type="ECO:0000256" key="2">
    <source>
        <dbReference type="ARBA" id="ARBA00022723"/>
    </source>
</evidence>
<name>A0A1H2GB02_9BACT</name>
<sequence length="1197" mass="135175">MDLTRKIPYNYTSADDDQIIKHLFGFDLLQVIKKLEFQKDTGRSSRLLHRFMGDLFIIQRNPFLFQELVEDPLLKKRLFHEFKNDLDLIGNRVQQEDVLVVLEQCRLELKRLAKKIKTIRSYQNKILKQLSPIIGKGNIYFDPFNILAHATDATDWRLYMPLAVLRPDKESQVPSLVKKIESLGLHIIPRGGGTGLTGGATPLTQTCVMLNTEKLNKISDIEYEKDKNNIPYAAITLEAGVITQDAMAAAKKHGLIFATDPTSSWACTIGGNLAENAGGKTAVLYGTAIDNVLSYKITMPDAVSYTVKRKDHPLRKTLPEDIVVFDIYHEDGQLSHTVTINGNQMRKKGLGKDVTNKTLNGLFGLQKEGCDGIITSARFILYPEFKFKKTFCIEFFGNDMSQAGLVIADICKAFANHDPALMALEHFDEEYVKAINYKTKTSVGTRLIAVLLVDMVSNDQLRLQTGVDTLEKILEPYDKTGLSIAENDRQSKRFWQDRKRLGAIAAHTNAFKLNEDIVLPIDSLAEFAKFVDQYNIEEKKFNQTQIIQNIVHYLDTAIPLSDPELLQKRVGQAKDLAYKTRKKLDIASRDALEAYIHSKNFYREVIGNLRGYTLVIDNVNRIYEETKSRLIVIATHMHAGDGNVHVNIPVLSNDRQMMERANQTADKIMEKTISLKGVVSGEHGIGITKFKHLDQETIDEFTDYRKKIDPNGLMNPNKLFEPDIIEKVFTPSLNLLELEARILKHGSLSELAINIANCVRCGRCKPKCPVFVPAKNMFFHPRNKNLSIGALIEALLYITQRTQSTGFKVLKNIEQIADHCTICHKCFTECPVNIDSGNIAIKEREILDNIGFKHTPISTNITLKYLSTKNKILNPVLRTALLGIGARVQRTAATVLSPLKNVKGLKQTRNFQLLRTPVAKPEGKTLSRLLPNTNKNQAIILEPEGEAHTTVFYFPGCGSERIFSKISMASIFLLLENHNRVILPPSYMCCGYPFLVNAKREDYERITLENIIILSQIRDMFREFTFDACIISCGTCMESLKEIDVSSIFDCSIQDISEYILKSDDTFELHKNYLYHAPCHDSLNDTALDLLKSCCTDNVIQKIPYCCSEAGTLALSRPDISNGMLDRKKDAIKKGIEENSFHTILTNCPSCLQGLGRHNDLKLKPIHLAVELASLKGGKNWKKKLKRLLRRNEVVTF</sequence>
<keyword evidence="1" id="KW-0285">Flavoprotein</keyword>
<dbReference type="InterPro" id="IPR017900">
    <property type="entry name" value="4Fe4S_Fe_S_CS"/>
</dbReference>
<dbReference type="InterPro" id="IPR036318">
    <property type="entry name" value="FAD-bd_PCMH-like_sf"/>
</dbReference>
<evidence type="ECO:0000256" key="1">
    <source>
        <dbReference type="ARBA" id="ARBA00022630"/>
    </source>
</evidence>
<dbReference type="Proteomes" id="UP000199608">
    <property type="component" value="Unassembled WGS sequence"/>
</dbReference>
<evidence type="ECO:0000259" key="7">
    <source>
        <dbReference type="PROSITE" id="PS51387"/>
    </source>
</evidence>
<dbReference type="Gene3D" id="3.30.70.2740">
    <property type="match status" value="1"/>
</dbReference>
<dbReference type="InterPro" id="IPR016166">
    <property type="entry name" value="FAD-bd_PCMH"/>
</dbReference>
<dbReference type="InterPro" id="IPR009051">
    <property type="entry name" value="Helical_ferredxn"/>
</dbReference>